<gene>
    <name evidence="1" type="ORF">S01H1_27565</name>
</gene>
<evidence type="ECO:0000313" key="1">
    <source>
        <dbReference type="EMBL" id="GAF90850.1"/>
    </source>
</evidence>
<comment type="caution">
    <text evidence="1">The sequence shown here is derived from an EMBL/GenBank/DDBJ whole genome shotgun (WGS) entry which is preliminary data.</text>
</comment>
<feature type="non-terminal residue" evidence="1">
    <location>
        <position position="1"/>
    </location>
</feature>
<organism evidence="1">
    <name type="scientific">marine sediment metagenome</name>
    <dbReference type="NCBI Taxonomy" id="412755"/>
    <lineage>
        <taxon>unclassified sequences</taxon>
        <taxon>metagenomes</taxon>
        <taxon>ecological metagenomes</taxon>
    </lineage>
</organism>
<dbReference type="EMBL" id="BARS01016796">
    <property type="protein sequence ID" value="GAF90850.1"/>
    <property type="molecule type" value="Genomic_DNA"/>
</dbReference>
<dbReference type="AlphaFoldDB" id="X0UQS6"/>
<sequence>DDDVTRCLPDIVGNFFRFTLPTSGLPKGRIPSSGTLLEDVFIGRLIEEVPLISGLLGGAKSISLTLKFIEPYEKANQIEVSAQTKKYREELLSLEKDLQNAIDKEDASAYKEITDKIRSIAGNMNLSNIFFGGFKSIIDPNDDFNQYKTHVFEVVEGTYKNGSVEYAIDSDGIITEIKIKEG</sequence>
<accession>X0UQS6</accession>
<reference evidence="1" key="1">
    <citation type="journal article" date="2014" name="Front. Microbiol.">
        <title>High frequency of phylogenetically diverse reductive dehalogenase-homologous genes in deep subseafloor sedimentary metagenomes.</title>
        <authorList>
            <person name="Kawai M."/>
            <person name="Futagami T."/>
            <person name="Toyoda A."/>
            <person name="Takaki Y."/>
            <person name="Nishi S."/>
            <person name="Hori S."/>
            <person name="Arai W."/>
            <person name="Tsubouchi T."/>
            <person name="Morono Y."/>
            <person name="Uchiyama I."/>
            <person name="Ito T."/>
            <person name="Fujiyama A."/>
            <person name="Inagaki F."/>
            <person name="Takami H."/>
        </authorList>
    </citation>
    <scope>NUCLEOTIDE SEQUENCE</scope>
    <source>
        <strain evidence="1">Expedition CK06-06</strain>
    </source>
</reference>
<name>X0UQS6_9ZZZZ</name>
<proteinExistence type="predicted"/>
<protein>
    <submittedName>
        <fullName evidence="1">Uncharacterized protein</fullName>
    </submittedName>
</protein>